<keyword evidence="1" id="KW-0732">Signal</keyword>
<reference evidence="2 3" key="1">
    <citation type="submission" date="2020-08" db="EMBL/GenBank/DDBJ databases">
        <title>Genomic Encyclopedia of Type Strains, Phase IV (KMG-V): Genome sequencing to study the core and pangenomes of soil and plant-associated prokaryotes.</title>
        <authorList>
            <person name="Whitman W."/>
        </authorList>
    </citation>
    <scope>NUCLEOTIDE SEQUENCE [LARGE SCALE GENOMIC DNA]</scope>
    <source>
        <strain evidence="2 3">M2T3</strain>
    </source>
</reference>
<gene>
    <name evidence="2" type="ORF">HDF25_001499</name>
</gene>
<dbReference type="Proteomes" id="UP000521017">
    <property type="component" value="Unassembled WGS sequence"/>
</dbReference>
<proteinExistence type="predicted"/>
<accession>A0A7X0J1Y6</accession>
<name>A0A7X0J1Y6_9SPHI</name>
<evidence type="ECO:0000256" key="1">
    <source>
        <dbReference type="SAM" id="SignalP"/>
    </source>
</evidence>
<feature type="chain" id="PRO_5030953552" description="LTXXQ motif family protein" evidence="1">
    <location>
        <begin position="23"/>
        <end position="115"/>
    </location>
</feature>
<organism evidence="2 3">
    <name type="scientific">Pedobacter cryoconitis</name>
    <dbReference type="NCBI Taxonomy" id="188932"/>
    <lineage>
        <taxon>Bacteria</taxon>
        <taxon>Pseudomonadati</taxon>
        <taxon>Bacteroidota</taxon>
        <taxon>Sphingobacteriia</taxon>
        <taxon>Sphingobacteriales</taxon>
        <taxon>Sphingobacteriaceae</taxon>
        <taxon>Pedobacter</taxon>
    </lineage>
</organism>
<dbReference type="EMBL" id="JACHCC010000003">
    <property type="protein sequence ID" value="MBB6499358.1"/>
    <property type="molecule type" value="Genomic_DNA"/>
</dbReference>
<protein>
    <recommendedName>
        <fullName evidence="4">LTXXQ motif family protein</fullName>
    </recommendedName>
</protein>
<comment type="caution">
    <text evidence="2">The sequence shown here is derived from an EMBL/GenBank/DDBJ whole genome shotgun (WGS) entry which is preliminary data.</text>
</comment>
<evidence type="ECO:0000313" key="2">
    <source>
        <dbReference type="EMBL" id="MBB6499358.1"/>
    </source>
</evidence>
<dbReference type="RefSeq" id="WP_184624083.1">
    <property type="nucleotide sequence ID" value="NZ_JACHCC010000003.1"/>
</dbReference>
<sequence>MKKTIICLALTFFTGSLSFAQATPDAKLTPKLRAETTIKQLQERLQLSDNQKTSLYNVFLDQNTKLDSLKKINVDKSVIKAQFKYDYAQITALLTADQLIKYNNWMAEKRSQTKH</sequence>
<evidence type="ECO:0000313" key="3">
    <source>
        <dbReference type="Proteomes" id="UP000521017"/>
    </source>
</evidence>
<evidence type="ECO:0008006" key="4">
    <source>
        <dbReference type="Google" id="ProtNLM"/>
    </source>
</evidence>
<feature type="signal peptide" evidence="1">
    <location>
        <begin position="1"/>
        <end position="22"/>
    </location>
</feature>
<dbReference type="AlphaFoldDB" id="A0A7X0J1Y6"/>